<dbReference type="PANTHER" id="PTHR42678:SF34">
    <property type="entry name" value="OS04G0183300 PROTEIN"/>
    <property type="match status" value="1"/>
</dbReference>
<name>A0ABD3G7T2_9MARC</name>
<keyword evidence="1" id="KW-0732">Signal</keyword>
<dbReference type="Pfam" id="PF01425">
    <property type="entry name" value="Amidase"/>
    <property type="match status" value="1"/>
</dbReference>
<feature type="domain" description="Amidase" evidence="2">
    <location>
        <begin position="111"/>
        <end position="505"/>
    </location>
</feature>
<feature type="signal peptide" evidence="1">
    <location>
        <begin position="1"/>
        <end position="26"/>
    </location>
</feature>
<evidence type="ECO:0000313" key="3">
    <source>
        <dbReference type="EMBL" id="KAL3675210.1"/>
    </source>
</evidence>
<dbReference type="PANTHER" id="PTHR42678">
    <property type="entry name" value="AMIDASE"/>
    <property type="match status" value="1"/>
</dbReference>
<evidence type="ECO:0000259" key="2">
    <source>
        <dbReference type="Pfam" id="PF01425"/>
    </source>
</evidence>
<evidence type="ECO:0000256" key="1">
    <source>
        <dbReference type="SAM" id="SignalP"/>
    </source>
</evidence>
<sequence>MGASKPRRRMSHATILPTLFLSCCIANQFLHTGYQVGAIEVVKSENILAAEKCPTPERQSCKGIPRVLLQDKNEDPEWSLEDEGQEFNVVEATVESIQEAFKAGSLTSRSLIELYLQRIEKYDPQLHSIIEINPEVWTLADKADKEREKAGGFIGGIHGIPILIKDNIGTKDCLNTTAGSFALLGSVVPRDAGVIEKLRKSGAIILGKANLSEWANFRSSNSSNGWSARGGQTKSPYVATADPCGSSTGSAVATAANLVTVSIGTETDGSIICPSGRNGVVGIKPSVGLTSRAGVIPIDLKQDTVGPICRTVADAVEVLDVIVGFDPRDSATSAGKQWIPSGGYKQFLKSDGLRGKRLGVLRSPFYDVSNSDEAPTLEKHLNLMRDLGAFILNNVTFEGLSAVLEGVIEETVIQYDFKQDLNAYLTGLVESPVRSLADVITFNNENSKLESLDLYDQENFYTSENTTGRDSEEYKVASEKFSTLIDGVFRMFEQYKLDAVIGPSFGGFSSVPALGGYPAISVPAGYLDGVPFGISFAGVKGSEPTLIEIAYAFEHATHLRQPPESFGS</sequence>
<dbReference type="Gene3D" id="3.90.1300.10">
    <property type="entry name" value="Amidase signature (AS) domain"/>
    <property type="match status" value="1"/>
</dbReference>
<keyword evidence="4" id="KW-1185">Reference proteome</keyword>
<organism evidence="3 4">
    <name type="scientific">Riccia sorocarpa</name>
    <dbReference type="NCBI Taxonomy" id="122646"/>
    <lineage>
        <taxon>Eukaryota</taxon>
        <taxon>Viridiplantae</taxon>
        <taxon>Streptophyta</taxon>
        <taxon>Embryophyta</taxon>
        <taxon>Marchantiophyta</taxon>
        <taxon>Marchantiopsida</taxon>
        <taxon>Marchantiidae</taxon>
        <taxon>Marchantiales</taxon>
        <taxon>Ricciaceae</taxon>
        <taxon>Riccia</taxon>
    </lineage>
</organism>
<dbReference type="InterPro" id="IPR023631">
    <property type="entry name" value="Amidase_dom"/>
</dbReference>
<dbReference type="SUPFAM" id="SSF75304">
    <property type="entry name" value="Amidase signature (AS) enzymes"/>
    <property type="match status" value="1"/>
</dbReference>
<dbReference type="AlphaFoldDB" id="A0ABD3G7T2"/>
<dbReference type="Proteomes" id="UP001633002">
    <property type="component" value="Unassembled WGS sequence"/>
</dbReference>
<dbReference type="InterPro" id="IPR036928">
    <property type="entry name" value="AS_sf"/>
</dbReference>
<dbReference type="PROSITE" id="PS51257">
    <property type="entry name" value="PROKAR_LIPOPROTEIN"/>
    <property type="match status" value="1"/>
</dbReference>
<comment type="caution">
    <text evidence="3">The sequence shown here is derived from an EMBL/GenBank/DDBJ whole genome shotgun (WGS) entry which is preliminary data.</text>
</comment>
<feature type="chain" id="PRO_5044882242" description="Amidase domain-containing protein" evidence="1">
    <location>
        <begin position="27"/>
        <end position="568"/>
    </location>
</feature>
<proteinExistence type="predicted"/>
<protein>
    <recommendedName>
        <fullName evidence="2">Amidase domain-containing protein</fullName>
    </recommendedName>
</protein>
<accession>A0ABD3G7T2</accession>
<reference evidence="3 4" key="1">
    <citation type="submission" date="2024-09" db="EMBL/GenBank/DDBJ databases">
        <title>Chromosome-scale assembly of Riccia sorocarpa.</title>
        <authorList>
            <person name="Paukszto L."/>
        </authorList>
    </citation>
    <scope>NUCLEOTIDE SEQUENCE [LARGE SCALE GENOMIC DNA]</scope>
    <source>
        <strain evidence="3">LP-2024</strain>
        <tissue evidence="3">Aerial parts of the thallus</tissue>
    </source>
</reference>
<gene>
    <name evidence="3" type="ORF">R1sor_025158</name>
</gene>
<dbReference type="EMBL" id="JBJQOH010000008">
    <property type="protein sequence ID" value="KAL3675210.1"/>
    <property type="molecule type" value="Genomic_DNA"/>
</dbReference>
<evidence type="ECO:0000313" key="4">
    <source>
        <dbReference type="Proteomes" id="UP001633002"/>
    </source>
</evidence>